<feature type="transmembrane region" description="Helical" evidence="8">
    <location>
        <begin position="173"/>
        <end position="196"/>
    </location>
</feature>
<evidence type="ECO:0000256" key="5">
    <source>
        <dbReference type="ARBA" id="ARBA00023136"/>
    </source>
</evidence>
<evidence type="ECO:0000256" key="8">
    <source>
        <dbReference type="SAM" id="Phobius"/>
    </source>
</evidence>
<feature type="transmembrane region" description="Helical" evidence="8">
    <location>
        <begin position="89"/>
        <end position="112"/>
    </location>
</feature>
<reference evidence="10" key="1">
    <citation type="submission" date="2021-02" db="EMBL/GenBank/DDBJ databases">
        <authorList>
            <person name="Nowell W R."/>
        </authorList>
    </citation>
    <scope>NUCLEOTIDE SEQUENCE</scope>
</reference>
<keyword evidence="3 8" id="KW-1133">Transmembrane helix</keyword>
<dbReference type="AlphaFoldDB" id="A0A819Z6H9"/>
<comment type="subcellular location">
    <subcellularLocation>
        <location evidence="1">Membrane</location>
        <topology evidence="1">Multi-pass membrane protein</topology>
    </subcellularLocation>
</comment>
<protein>
    <recommendedName>
        <fullName evidence="9">G-protein coupled receptors family 1 profile domain-containing protein</fullName>
    </recommendedName>
</protein>
<sequence>MIVAGILMYVFGIIGNILNICVFTKWCRSKKKPQYSYCCRTSNSSLYLLGSSIANLIVIIYPLSTRILLDGYKYHVKESNAFLLCKLRYFILHTFDLTSLTCVCLAMLNRYLISSREVRLRKLITTRKRAKLIILFLICLFGLHNIPIIKYYGVSKAGYCTISSSIYSYYYLYTFQILLHGIIPIIFLSVFGFLTLKQLRIISRRKNHYGMMNSDKQLSRMLLLLSLAIILSSIPYCIEQSYYVLFNRNDRYQTSYFFLYHVVCSILFYTNPVSSFYIYYISTRSFRIQIYQILCPRRNLHYVAFYQIKSVATTTISLHESIA</sequence>
<proteinExistence type="predicted"/>
<keyword evidence="2 8" id="KW-0812">Transmembrane</keyword>
<dbReference type="InterPro" id="IPR017452">
    <property type="entry name" value="GPCR_Rhodpsn_7TM"/>
</dbReference>
<feature type="transmembrane region" description="Helical" evidence="8">
    <location>
        <begin position="6"/>
        <end position="26"/>
    </location>
</feature>
<feature type="domain" description="G-protein coupled receptors family 1 profile" evidence="9">
    <location>
        <begin position="15"/>
        <end position="279"/>
    </location>
</feature>
<keyword evidence="7" id="KW-0807">Transducer</keyword>
<evidence type="ECO:0000256" key="2">
    <source>
        <dbReference type="ARBA" id="ARBA00022692"/>
    </source>
</evidence>
<dbReference type="Proteomes" id="UP000663836">
    <property type="component" value="Unassembled WGS sequence"/>
</dbReference>
<evidence type="ECO:0000256" key="6">
    <source>
        <dbReference type="ARBA" id="ARBA00023170"/>
    </source>
</evidence>
<feature type="transmembrane region" description="Helical" evidence="8">
    <location>
        <begin position="46"/>
        <end position="69"/>
    </location>
</feature>
<dbReference type="EMBL" id="CAJOBD010011206">
    <property type="protein sequence ID" value="CAF4163987.1"/>
    <property type="molecule type" value="Genomic_DNA"/>
</dbReference>
<accession>A0A819Z6H9</accession>
<keyword evidence="6" id="KW-0675">Receptor</keyword>
<dbReference type="PROSITE" id="PS50262">
    <property type="entry name" value="G_PROTEIN_RECEP_F1_2"/>
    <property type="match status" value="1"/>
</dbReference>
<dbReference type="GO" id="GO:0004930">
    <property type="term" value="F:G protein-coupled receptor activity"/>
    <property type="evidence" value="ECO:0007669"/>
    <property type="project" value="UniProtKB-KW"/>
</dbReference>
<dbReference type="Pfam" id="PF00001">
    <property type="entry name" value="7tm_1"/>
    <property type="match status" value="1"/>
</dbReference>
<dbReference type="GO" id="GO:0005886">
    <property type="term" value="C:plasma membrane"/>
    <property type="evidence" value="ECO:0007669"/>
    <property type="project" value="TreeGrafter"/>
</dbReference>
<dbReference type="Gene3D" id="1.20.1070.10">
    <property type="entry name" value="Rhodopsin 7-helix transmembrane proteins"/>
    <property type="match status" value="1"/>
</dbReference>
<evidence type="ECO:0000313" key="10">
    <source>
        <dbReference type="EMBL" id="CAF4163987.1"/>
    </source>
</evidence>
<evidence type="ECO:0000256" key="3">
    <source>
        <dbReference type="ARBA" id="ARBA00022989"/>
    </source>
</evidence>
<dbReference type="PANTHER" id="PTHR24243:SF224">
    <property type="entry name" value="G-PROTEIN COUPLED RECEPTOR 19-RELATED"/>
    <property type="match status" value="1"/>
</dbReference>
<feature type="transmembrane region" description="Helical" evidence="8">
    <location>
        <begin position="132"/>
        <end position="153"/>
    </location>
</feature>
<keyword evidence="4" id="KW-0297">G-protein coupled receptor</keyword>
<evidence type="ECO:0000256" key="1">
    <source>
        <dbReference type="ARBA" id="ARBA00004141"/>
    </source>
</evidence>
<comment type="caution">
    <text evidence="10">The sequence shown here is derived from an EMBL/GenBank/DDBJ whole genome shotgun (WGS) entry which is preliminary data.</text>
</comment>
<name>A0A819Z6H9_9BILA</name>
<keyword evidence="5 8" id="KW-0472">Membrane</keyword>
<dbReference type="PANTHER" id="PTHR24243">
    <property type="entry name" value="G-PROTEIN COUPLED RECEPTOR"/>
    <property type="match status" value="1"/>
</dbReference>
<evidence type="ECO:0000313" key="11">
    <source>
        <dbReference type="Proteomes" id="UP000663836"/>
    </source>
</evidence>
<feature type="transmembrane region" description="Helical" evidence="8">
    <location>
        <begin position="258"/>
        <end position="280"/>
    </location>
</feature>
<evidence type="ECO:0000256" key="4">
    <source>
        <dbReference type="ARBA" id="ARBA00023040"/>
    </source>
</evidence>
<dbReference type="InterPro" id="IPR000276">
    <property type="entry name" value="GPCR_Rhodpsn"/>
</dbReference>
<organism evidence="10 11">
    <name type="scientific">Rotaria sordida</name>
    <dbReference type="NCBI Taxonomy" id="392033"/>
    <lineage>
        <taxon>Eukaryota</taxon>
        <taxon>Metazoa</taxon>
        <taxon>Spiralia</taxon>
        <taxon>Gnathifera</taxon>
        <taxon>Rotifera</taxon>
        <taxon>Eurotatoria</taxon>
        <taxon>Bdelloidea</taxon>
        <taxon>Philodinida</taxon>
        <taxon>Philodinidae</taxon>
        <taxon>Rotaria</taxon>
    </lineage>
</organism>
<evidence type="ECO:0000259" key="9">
    <source>
        <dbReference type="PROSITE" id="PS50262"/>
    </source>
</evidence>
<dbReference type="SUPFAM" id="SSF81321">
    <property type="entry name" value="Family A G protein-coupled receptor-like"/>
    <property type="match status" value="1"/>
</dbReference>
<feature type="transmembrane region" description="Helical" evidence="8">
    <location>
        <begin position="217"/>
        <end position="238"/>
    </location>
</feature>
<evidence type="ECO:0000256" key="7">
    <source>
        <dbReference type="ARBA" id="ARBA00023224"/>
    </source>
</evidence>
<gene>
    <name evidence="10" type="ORF">JBS370_LOCUS34653</name>
</gene>